<proteinExistence type="predicted"/>
<dbReference type="Proteomes" id="UP001652661">
    <property type="component" value="Chromosome 3R"/>
</dbReference>
<name>A0A6P4I7E1_DROKI</name>
<evidence type="ECO:0000256" key="1">
    <source>
        <dbReference type="SAM" id="SignalP"/>
    </source>
</evidence>
<dbReference type="AlphaFoldDB" id="A0A6P4I7E1"/>
<evidence type="ECO:0000313" key="3">
    <source>
        <dbReference type="RefSeq" id="XP_017018518.1"/>
    </source>
</evidence>
<dbReference type="GeneID" id="108072044"/>
<evidence type="ECO:0000313" key="2">
    <source>
        <dbReference type="Proteomes" id="UP001652661"/>
    </source>
</evidence>
<reference evidence="3" key="1">
    <citation type="submission" date="2025-08" db="UniProtKB">
        <authorList>
            <consortium name="RefSeq"/>
        </authorList>
    </citation>
    <scope>IDENTIFICATION</scope>
    <source>
        <strain evidence="3">14028-0561.14</strain>
        <tissue evidence="3">Whole fly</tissue>
    </source>
</reference>
<sequence length="60" mass="6681">MNFSWLAVLLLAIFAMAVSADKCSAPFKKEGNQCVTNRTIRGECPPHSQYSAKINKCVYK</sequence>
<protein>
    <submittedName>
        <fullName evidence="3">Uncharacterized protein</fullName>
    </submittedName>
</protein>
<dbReference type="OrthoDB" id="8010853at2759"/>
<accession>A0A6P4I7E1</accession>
<feature type="chain" id="PRO_5027849009" evidence="1">
    <location>
        <begin position="21"/>
        <end position="60"/>
    </location>
</feature>
<dbReference type="RefSeq" id="XP_017018518.1">
    <property type="nucleotide sequence ID" value="XM_017163029.2"/>
</dbReference>
<keyword evidence="1" id="KW-0732">Signal</keyword>
<feature type="signal peptide" evidence="1">
    <location>
        <begin position="1"/>
        <end position="20"/>
    </location>
</feature>
<gene>
    <name evidence="3" type="primary">LOC108072044</name>
</gene>
<keyword evidence="2" id="KW-1185">Reference proteome</keyword>
<organism evidence="2 3">
    <name type="scientific">Drosophila kikkawai</name>
    <name type="common">Fruit fly</name>
    <dbReference type="NCBI Taxonomy" id="30033"/>
    <lineage>
        <taxon>Eukaryota</taxon>
        <taxon>Metazoa</taxon>
        <taxon>Ecdysozoa</taxon>
        <taxon>Arthropoda</taxon>
        <taxon>Hexapoda</taxon>
        <taxon>Insecta</taxon>
        <taxon>Pterygota</taxon>
        <taxon>Neoptera</taxon>
        <taxon>Endopterygota</taxon>
        <taxon>Diptera</taxon>
        <taxon>Brachycera</taxon>
        <taxon>Muscomorpha</taxon>
        <taxon>Ephydroidea</taxon>
        <taxon>Drosophilidae</taxon>
        <taxon>Drosophila</taxon>
        <taxon>Sophophora</taxon>
    </lineage>
</organism>